<dbReference type="PANTHER" id="PTHR13800:SF6">
    <property type="entry name" value="TRANSIENT RECEPTOR POTENTIAL CATION CHANNEL SUBFAMILY M MEMBER 4"/>
    <property type="match status" value="1"/>
</dbReference>
<evidence type="ECO:0000256" key="1">
    <source>
        <dbReference type="ARBA" id="ARBA00004141"/>
    </source>
</evidence>
<evidence type="ECO:0000259" key="9">
    <source>
        <dbReference type="Pfam" id="PF25508"/>
    </source>
</evidence>
<reference evidence="10" key="2">
    <citation type="submission" date="2025-09" db="UniProtKB">
        <authorList>
            <consortium name="Ensembl"/>
        </authorList>
    </citation>
    <scope>IDENTIFICATION</scope>
</reference>
<dbReference type="GO" id="GO:0005886">
    <property type="term" value="C:plasma membrane"/>
    <property type="evidence" value="ECO:0007669"/>
    <property type="project" value="TreeGrafter"/>
</dbReference>
<dbReference type="Pfam" id="PF18139">
    <property type="entry name" value="LSDAT_euk"/>
    <property type="match status" value="1"/>
</dbReference>
<feature type="domain" description="TRPM SLOG" evidence="8">
    <location>
        <begin position="91"/>
        <end position="325"/>
    </location>
</feature>
<evidence type="ECO:0000259" key="8">
    <source>
        <dbReference type="Pfam" id="PF18139"/>
    </source>
</evidence>
<evidence type="ECO:0000256" key="7">
    <source>
        <dbReference type="ARBA" id="ARBA00023303"/>
    </source>
</evidence>
<keyword evidence="5" id="KW-0406">Ion transport</keyword>
<comment type="subcellular location">
    <subcellularLocation>
        <location evidence="1">Membrane</location>
        <topology evidence="1">Multi-pass membrane protein</topology>
    </subcellularLocation>
</comment>
<evidence type="ECO:0000313" key="10">
    <source>
        <dbReference type="Ensembl" id="ENSLLTP00000001211.1"/>
    </source>
</evidence>
<dbReference type="InterPro" id="IPR041491">
    <property type="entry name" value="TRPM_SLOG"/>
</dbReference>
<keyword evidence="7" id="KW-0407">Ion channel</keyword>
<dbReference type="Pfam" id="PF25508">
    <property type="entry name" value="TRPM2"/>
    <property type="match status" value="1"/>
</dbReference>
<keyword evidence="6" id="KW-0472">Membrane</keyword>
<dbReference type="InterPro" id="IPR050927">
    <property type="entry name" value="TRPM"/>
</dbReference>
<proteinExistence type="predicted"/>
<dbReference type="GO" id="GO:0005227">
    <property type="term" value="F:calcium-activated cation channel activity"/>
    <property type="evidence" value="ECO:0007669"/>
    <property type="project" value="TreeGrafter"/>
</dbReference>
<protein>
    <recommendedName>
        <fullName evidence="12">TRPM SLOG domain-containing protein</fullName>
    </recommendedName>
</protein>
<dbReference type="InterPro" id="IPR057366">
    <property type="entry name" value="TRPM-like"/>
</dbReference>
<reference evidence="10" key="1">
    <citation type="submission" date="2025-08" db="UniProtKB">
        <authorList>
            <consortium name="Ensembl"/>
        </authorList>
    </citation>
    <scope>IDENTIFICATION</scope>
</reference>
<name>A0A8C5RC08_LATLA</name>
<dbReference type="GeneTree" id="ENSGT00940000158693"/>
<keyword evidence="4" id="KW-1133">Transmembrane helix</keyword>
<evidence type="ECO:0000256" key="6">
    <source>
        <dbReference type="ARBA" id="ARBA00023136"/>
    </source>
</evidence>
<sequence length="542" mass="58863">MATSDQKDQAWIPKYFKKKVCTTFIEQPNDTGASNFCQCGNTRKNHTSVAIEDAFGAAIVSKWDSAQHTTERPTDAYGEVEFQGISRRPSKFIRLSDSSDPANAYALVTNHWKIPHPNLVVSVVGGEGEGPVKAWLKDVLRKGLVKAAQSTGAWIMTSGLQAGVGRYVGEAVRDHAMASTSRSTHVVAMGIAPWGIVEQHHCLVNPKGSFPARYPRINPASPFCPLDANHSAFFLVDNGTLGRAGGETAFRARLERYIAQQKVGAGGEGSIEIPVLLLLISGDSRVSEAVHASIPCLLLAGSGGAADCLAELLEETQPGESLKTLAMKKMQGKFPDNDLEELAEQVESIGNLRELVTVYSDQEGLEEFETVLLKALVKACKRSSKATCYLDELRLAVAWNRVDIASTELFRGDILWEPSLLENPMRDALLGNRTDLVRLFVENGLDVGQFLTWGKLEQLYAGSPKVSLLHQLLEQCHGTGSEPSTSPEDLLLKQSLPDCHLSHVAFILHELLGNVCAPFYAGLYPTGHRGIGVSGNILCTFN</sequence>
<evidence type="ECO:0000256" key="3">
    <source>
        <dbReference type="ARBA" id="ARBA00022692"/>
    </source>
</evidence>
<dbReference type="GO" id="GO:0099604">
    <property type="term" value="F:ligand-gated calcium channel activity"/>
    <property type="evidence" value="ECO:0007669"/>
    <property type="project" value="TreeGrafter"/>
</dbReference>
<feature type="domain" description="TRPM-like" evidence="9">
    <location>
        <begin position="408"/>
        <end position="521"/>
    </location>
</feature>
<evidence type="ECO:0000256" key="4">
    <source>
        <dbReference type="ARBA" id="ARBA00022989"/>
    </source>
</evidence>
<evidence type="ECO:0000256" key="5">
    <source>
        <dbReference type="ARBA" id="ARBA00023065"/>
    </source>
</evidence>
<keyword evidence="2" id="KW-0813">Transport</keyword>
<organism evidence="10 11">
    <name type="scientific">Laticauda laticaudata</name>
    <name type="common">Blue-ringed sea krait</name>
    <name type="synonym">Blue-lipped sea krait</name>
    <dbReference type="NCBI Taxonomy" id="8630"/>
    <lineage>
        <taxon>Eukaryota</taxon>
        <taxon>Metazoa</taxon>
        <taxon>Chordata</taxon>
        <taxon>Craniata</taxon>
        <taxon>Vertebrata</taxon>
        <taxon>Euteleostomi</taxon>
        <taxon>Lepidosauria</taxon>
        <taxon>Squamata</taxon>
        <taxon>Bifurcata</taxon>
        <taxon>Unidentata</taxon>
        <taxon>Episquamata</taxon>
        <taxon>Toxicofera</taxon>
        <taxon>Serpentes</taxon>
        <taxon>Colubroidea</taxon>
        <taxon>Elapidae</taxon>
        <taxon>Laticaudinae</taxon>
        <taxon>Laticauda</taxon>
    </lineage>
</organism>
<evidence type="ECO:0008006" key="12">
    <source>
        <dbReference type="Google" id="ProtNLM"/>
    </source>
</evidence>
<dbReference type="Proteomes" id="UP000694406">
    <property type="component" value="Unplaced"/>
</dbReference>
<keyword evidence="3" id="KW-0812">Transmembrane</keyword>
<keyword evidence="11" id="KW-1185">Reference proteome</keyword>
<evidence type="ECO:0000313" key="11">
    <source>
        <dbReference type="Proteomes" id="UP000694406"/>
    </source>
</evidence>
<evidence type="ECO:0000256" key="2">
    <source>
        <dbReference type="ARBA" id="ARBA00022448"/>
    </source>
</evidence>
<accession>A0A8C5RC08</accession>
<dbReference type="PANTHER" id="PTHR13800">
    <property type="entry name" value="TRANSIENT RECEPTOR POTENTIAL CATION CHANNEL, SUBFAMILY M, MEMBER 6"/>
    <property type="match status" value="1"/>
</dbReference>
<dbReference type="Ensembl" id="ENSLLTT00000001254.1">
    <property type="protein sequence ID" value="ENSLLTP00000001211.1"/>
    <property type="gene ID" value="ENSLLTG00000000929.1"/>
</dbReference>
<dbReference type="AlphaFoldDB" id="A0A8C5RC08"/>